<dbReference type="InterPro" id="IPR051449">
    <property type="entry name" value="ABC-2_transporter_component"/>
</dbReference>
<evidence type="ECO:0000256" key="6">
    <source>
        <dbReference type="ARBA" id="ARBA00022989"/>
    </source>
</evidence>
<keyword evidence="6 8" id="KW-1133">Transmembrane helix</keyword>
<name>A0ABY4WKL4_9BACL</name>
<feature type="transmembrane region" description="Helical" evidence="8">
    <location>
        <begin position="21"/>
        <end position="43"/>
    </location>
</feature>
<keyword evidence="5 8" id="KW-0812">Transmembrane</keyword>
<evidence type="ECO:0000256" key="1">
    <source>
        <dbReference type="ARBA" id="ARBA00004651"/>
    </source>
</evidence>
<feature type="transmembrane region" description="Helical" evidence="8">
    <location>
        <begin position="224"/>
        <end position="248"/>
    </location>
</feature>
<comment type="similarity">
    <text evidence="2">Belongs to the ABC-2 integral membrane protein family.</text>
</comment>
<sequence>MNIWNIAWKEIKSNLRNTRSFLFMLALPIVLMLILGSALSQVFSSDYSVGEMRLLYTSNWSDPHISTYWNHFTEAIGKEGVKVVQADADMDGKEEVRTNRYTAYARLDDSGIEFYGSSRNTIESNIIQGMLTVFADRYSLATAAIQVEPAAAQAIVASAGEGGDFIRETALQPNKKPGSFDYYAIVMTTMIAFYSVISASYLFRGERTRNTAVRLMAAPVSKGIIFTGKLIGSTVINLFFVLVVVLFSKFVYHADWGNHYGMVVLVLFTEVLLAVSVGLGVSFLVKGEGSRAVVMIFTQIASFLGGAFFPVDGMEGVMRILTNLSPMRWVNTALMQIIYADHTAAAWPAIGLNLGIASVFLILAIISIRRREAL</sequence>
<evidence type="ECO:0000313" key="10">
    <source>
        <dbReference type="EMBL" id="USG66602.1"/>
    </source>
</evidence>
<gene>
    <name evidence="10" type="ORF">NDK47_04690</name>
</gene>
<feature type="domain" description="ABC transmembrane type-2" evidence="9">
    <location>
        <begin position="140"/>
        <end position="371"/>
    </location>
</feature>
<feature type="transmembrane region" description="Helical" evidence="8">
    <location>
        <begin position="292"/>
        <end position="311"/>
    </location>
</feature>
<evidence type="ECO:0000256" key="8">
    <source>
        <dbReference type="SAM" id="Phobius"/>
    </source>
</evidence>
<evidence type="ECO:0000256" key="5">
    <source>
        <dbReference type="ARBA" id="ARBA00022692"/>
    </source>
</evidence>
<keyword evidence="3" id="KW-0813">Transport</keyword>
<feature type="transmembrane region" description="Helical" evidence="8">
    <location>
        <begin position="182"/>
        <end position="203"/>
    </location>
</feature>
<evidence type="ECO:0000256" key="4">
    <source>
        <dbReference type="ARBA" id="ARBA00022475"/>
    </source>
</evidence>
<dbReference type="RefSeq" id="WP_251873710.1">
    <property type="nucleotide sequence ID" value="NZ_CP098755.1"/>
</dbReference>
<evidence type="ECO:0000259" key="9">
    <source>
        <dbReference type="PROSITE" id="PS51012"/>
    </source>
</evidence>
<dbReference type="PANTHER" id="PTHR30294">
    <property type="entry name" value="MEMBRANE COMPONENT OF ABC TRANSPORTER YHHJ-RELATED"/>
    <property type="match status" value="1"/>
</dbReference>
<dbReference type="EMBL" id="CP098755">
    <property type="protein sequence ID" value="USG66602.1"/>
    <property type="molecule type" value="Genomic_DNA"/>
</dbReference>
<evidence type="ECO:0000256" key="7">
    <source>
        <dbReference type="ARBA" id="ARBA00023136"/>
    </source>
</evidence>
<proteinExistence type="inferred from homology"/>
<dbReference type="Pfam" id="PF12698">
    <property type="entry name" value="ABC2_membrane_3"/>
    <property type="match status" value="1"/>
</dbReference>
<dbReference type="InterPro" id="IPR013525">
    <property type="entry name" value="ABC2_TM"/>
</dbReference>
<dbReference type="PANTHER" id="PTHR30294:SF48">
    <property type="entry name" value="LINEARMYCIN RESISTANCE PERMEASE PROTEIN LNRM"/>
    <property type="match status" value="1"/>
</dbReference>
<protein>
    <submittedName>
        <fullName evidence="10">ABC transporter permease</fullName>
    </submittedName>
</protein>
<keyword evidence="11" id="KW-1185">Reference proteome</keyword>
<keyword evidence="7 8" id="KW-0472">Membrane</keyword>
<comment type="subcellular location">
    <subcellularLocation>
        <location evidence="1">Cell membrane</location>
        <topology evidence="1">Multi-pass membrane protein</topology>
    </subcellularLocation>
</comment>
<dbReference type="Proteomes" id="UP001056500">
    <property type="component" value="Chromosome"/>
</dbReference>
<organism evidence="10 11">
    <name type="scientific">Brevibacillus ruminantium</name>
    <dbReference type="NCBI Taxonomy" id="2950604"/>
    <lineage>
        <taxon>Bacteria</taxon>
        <taxon>Bacillati</taxon>
        <taxon>Bacillota</taxon>
        <taxon>Bacilli</taxon>
        <taxon>Bacillales</taxon>
        <taxon>Paenibacillaceae</taxon>
        <taxon>Brevibacillus</taxon>
    </lineage>
</organism>
<evidence type="ECO:0000313" key="11">
    <source>
        <dbReference type="Proteomes" id="UP001056500"/>
    </source>
</evidence>
<dbReference type="InterPro" id="IPR047817">
    <property type="entry name" value="ABC2_TM_bact-type"/>
</dbReference>
<evidence type="ECO:0000256" key="3">
    <source>
        <dbReference type="ARBA" id="ARBA00022448"/>
    </source>
</evidence>
<evidence type="ECO:0000256" key="2">
    <source>
        <dbReference type="ARBA" id="ARBA00007783"/>
    </source>
</evidence>
<keyword evidence="4" id="KW-1003">Cell membrane</keyword>
<dbReference type="PROSITE" id="PS51012">
    <property type="entry name" value="ABC_TM2"/>
    <property type="match status" value="1"/>
</dbReference>
<reference evidence="10" key="1">
    <citation type="submission" date="2022-06" db="EMBL/GenBank/DDBJ databases">
        <title>Genome sequencing of Brevibacillus sp. BB3-R1.</title>
        <authorList>
            <person name="Heo J."/>
            <person name="Lee D."/>
            <person name="Won M."/>
            <person name="Han B.-H."/>
            <person name="Hong S.-B."/>
            <person name="Kwon S.-W."/>
        </authorList>
    </citation>
    <scope>NUCLEOTIDE SEQUENCE</scope>
    <source>
        <strain evidence="10">BB3-R1</strain>
    </source>
</reference>
<feature type="transmembrane region" description="Helical" evidence="8">
    <location>
        <begin position="345"/>
        <end position="368"/>
    </location>
</feature>
<accession>A0ABY4WKL4</accession>
<feature type="transmembrane region" description="Helical" evidence="8">
    <location>
        <begin position="260"/>
        <end position="285"/>
    </location>
</feature>